<sequence>MTHESGPTTTSRSPTPSIRSEAPRLLDPWTCSKLWQIIKTMLVRSPSPFFRFLINAQSDCTCQAACIGEHYSENFPWDGTRPYLFRCCRNLIKSAIGEDCAILK</sequence>
<evidence type="ECO:0008006" key="4">
    <source>
        <dbReference type="Google" id="ProtNLM"/>
    </source>
</evidence>
<evidence type="ECO:0000313" key="3">
    <source>
        <dbReference type="Proteomes" id="UP001222027"/>
    </source>
</evidence>
<accession>A0AAV8PVB7</accession>
<evidence type="ECO:0000256" key="1">
    <source>
        <dbReference type="SAM" id="MobiDB-lite"/>
    </source>
</evidence>
<comment type="caution">
    <text evidence="2">The sequence shown here is derived from an EMBL/GenBank/DDBJ whole genome shotgun (WGS) entry which is preliminary data.</text>
</comment>
<evidence type="ECO:0000313" key="2">
    <source>
        <dbReference type="EMBL" id="KAJ8460909.1"/>
    </source>
</evidence>
<feature type="region of interest" description="Disordered" evidence="1">
    <location>
        <begin position="1"/>
        <end position="22"/>
    </location>
</feature>
<feature type="compositionally biased region" description="Low complexity" evidence="1">
    <location>
        <begin position="7"/>
        <end position="20"/>
    </location>
</feature>
<dbReference type="Proteomes" id="UP001222027">
    <property type="component" value="Unassembled WGS sequence"/>
</dbReference>
<proteinExistence type="predicted"/>
<gene>
    <name evidence="2" type="ORF">OPV22_033835</name>
</gene>
<dbReference type="EMBL" id="JAQQAF010000009">
    <property type="protein sequence ID" value="KAJ8460909.1"/>
    <property type="molecule type" value="Genomic_DNA"/>
</dbReference>
<dbReference type="AlphaFoldDB" id="A0AAV8PVB7"/>
<protein>
    <recommendedName>
        <fullName evidence="4">Prolamin-like domain-containing protein</fullName>
    </recommendedName>
</protein>
<name>A0AAV8PVB7_ENSVE</name>
<reference evidence="2 3" key="1">
    <citation type="submission" date="2022-12" db="EMBL/GenBank/DDBJ databases">
        <title>Chromosome-scale assembly of the Ensete ventricosum genome.</title>
        <authorList>
            <person name="Dussert Y."/>
            <person name="Stocks J."/>
            <person name="Wendawek A."/>
            <person name="Woldeyes F."/>
            <person name="Nichols R.A."/>
            <person name="Borrell J.S."/>
        </authorList>
    </citation>
    <scope>NUCLEOTIDE SEQUENCE [LARGE SCALE GENOMIC DNA]</scope>
    <source>
        <strain evidence="3">cv. Maze</strain>
        <tissue evidence="2">Seeds</tissue>
    </source>
</reference>
<keyword evidence="3" id="KW-1185">Reference proteome</keyword>
<organism evidence="2 3">
    <name type="scientific">Ensete ventricosum</name>
    <name type="common">Abyssinian banana</name>
    <name type="synonym">Musa ensete</name>
    <dbReference type="NCBI Taxonomy" id="4639"/>
    <lineage>
        <taxon>Eukaryota</taxon>
        <taxon>Viridiplantae</taxon>
        <taxon>Streptophyta</taxon>
        <taxon>Embryophyta</taxon>
        <taxon>Tracheophyta</taxon>
        <taxon>Spermatophyta</taxon>
        <taxon>Magnoliopsida</taxon>
        <taxon>Liliopsida</taxon>
        <taxon>Zingiberales</taxon>
        <taxon>Musaceae</taxon>
        <taxon>Ensete</taxon>
    </lineage>
</organism>